<keyword evidence="2" id="KW-1185">Reference proteome</keyword>
<accession>A0A6A5XKU1</accession>
<dbReference type="RefSeq" id="XP_033381766.1">
    <property type="nucleotide sequence ID" value="XM_033532188.1"/>
</dbReference>
<gene>
    <name evidence="1" type="ORF">BU24DRAFT_464210</name>
</gene>
<sequence>MSPLFSVPPEIRFEIFTWVHTGTELTENPQEHLLTCGQHYVENRLLTFALNWQEGYLHPLPELDNFVARLVPGQMEAIQYLTLSFDCETGLAPGIEVEKLALLTGLRHLHVKILAWFCQCPELSKDDHHLEAAVKVVDERILAKSYPKNEDKGSGRSNYKLIGGGIVTFHLCDSHDAFLSEQSTLS</sequence>
<dbReference type="GeneID" id="54289585"/>
<reference evidence="1" key="1">
    <citation type="journal article" date="2020" name="Stud. Mycol.">
        <title>101 Dothideomycetes genomes: a test case for predicting lifestyles and emergence of pathogens.</title>
        <authorList>
            <person name="Haridas S."/>
            <person name="Albert R."/>
            <person name="Binder M."/>
            <person name="Bloem J."/>
            <person name="Labutti K."/>
            <person name="Salamov A."/>
            <person name="Andreopoulos B."/>
            <person name="Baker S."/>
            <person name="Barry K."/>
            <person name="Bills G."/>
            <person name="Bluhm B."/>
            <person name="Cannon C."/>
            <person name="Castanera R."/>
            <person name="Culley D."/>
            <person name="Daum C."/>
            <person name="Ezra D."/>
            <person name="Gonzalez J."/>
            <person name="Henrissat B."/>
            <person name="Kuo A."/>
            <person name="Liang C."/>
            <person name="Lipzen A."/>
            <person name="Lutzoni F."/>
            <person name="Magnuson J."/>
            <person name="Mondo S."/>
            <person name="Nolan M."/>
            <person name="Ohm R."/>
            <person name="Pangilinan J."/>
            <person name="Park H.-J."/>
            <person name="Ramirez L."/>
            <person name="Alfaro M."/>
            <person name="Sun H."/>
            <person name="Tritt A."/>
            <person name="Yoshinaga Y."/>
            <person name="Zwiers L.-H."/>
            <person name="Turgeon B."/>
            <person name="Goodwin S."/>
            <person name="Spatafora J."/>
            <person name="Crous P."/>
            <person name="Grigoriev I."/>
        </authorList>
    </citation>
    <scope>NUCLEOTIDE SEQUENCE</scope>
    <source>
        <strain evidence="1">CBS 175.79</strain>
    </source>
</reference>
<dbReference type="EMBL" id="ML978071">
    <property type="protein sequence ID" value="KAF2013427.1"/>
    <property type="molecule type" value="Genomic_DNA"/>
</dbReference>
<proteinExistence type="predicted"/>
<name>A0A6A5XKU1_9PLEO</name>
<dbReference type="Proteomes" id="UP000799778">
    <property type="component" value="Unassembled WGS sequence"/>
</dbReference>
<evidence type="ECO:0000313" key="1">
    <source>
        <dbReference type="EMBL" id="KAF2013427.1"/>
    </source>
</evidence>
<organism evidence="1 2">
    <name type="scientific">Aaosphaeria arxii CBS 175.79</name>
    <dbReference type="NCBI Taxonomy" id="1450172"/>
    <lineage>
        <taxon>Eukaryota</taxon>
        <taxon>Fungi</taxon>
        <taxon>Dikarya</taxon>
        <taxon>Ascomycota</taxon>
        <taxon>Pezizomycotina</taxon>
        <taxon>Dothideomycetes</taxon>
        <taxon>Pleosporomycetidae</taxon>
        <taxon>Pleosporales</taxon>
        <taxon>Pleosporales incertae sedis</taxon>
        <taxon>Aaosphaeria</taxon>
    </lineage>
</organism>
<protein>
    <submittedName>
        <fullName evidence="1">Uncharacterized protein</fullName>
    </submittedName>
</protein>
<dbReference type="AlphaFoldDB" id="A0A6A5XKU1"/>
<evidence type="ECO:0000313" key="2">
    <source>
        <dbReference type="Proteomes" id="UP000799778"/>
    </source>
</evidence>